<feature type="domain" description="Mono-/di-acylglycerol lipase N-terminal" evidence="5">
    <location>
        <begin position="172"/>
        <end position="246"/>
    </location>
</feature>
<reference evidence="6 7" key="1">
    <citation type="submission" date="2024-01" db="EMBL/GenBank/DDBJ databases">
        <title>The genomes of 5 underutilized Papilionoideae crops provide insights into root nodulation and disease resistanc.</title>
        <authorList>
            <person name="Jiang F."/>
        </authorList>
    </citation>
    <scope>NUCLEOTIDE SEQUENCE [LARGE SCALE GENOMIC DNA]</scope>
    <source>
        <strain evidence="6">DUOXIRENSHENG_FW03</strain>
        <tissue evidence="6">Leaves</tissue>
    </source>
</reference>
<evidence type="ECO:0000256" key="1">
    <source>
        <dbReference type="ARBA" id="ARBA00022801"/>
    </source>
</evidence>
<keyword evidence="3" id="KW-1133">Transmembrane helix</keyword>
<evidence type="ECO:0008006" key="8">
    <source>
        <dbReference type="Google" id="ProtNLM"/>
    </source>
</evidence>
<dbReference type="PANTHER" id="PTHR46023:SF6">
    <property type="entry name" value="LIPASE CLASS 3 FAMILY PROTEIN"/>
    <property type="match status" value="1"/>
</dbReference>
<feature type="transmembrane region" description="Helical" evidence="3">
    <location>
        <begin position="124"/>
        <end position="151"/>
    </location>
</feature>
<dbReference type="SUPFAM" id="SSF53474">
    <property type="entry name" value="alpha/beta-Hydrolases"/>
    <property type="match status" value="1"/>
</dbReference>
<gene>
    <name evidence="6" type="ORF">VNO78_22736</name>
</gene>
<evidence type="ECO:0000256" key="3">
    <source>
        <dbReference type="SAM" id="Phobius"/>
    </source>
</evidence>
<dbReference type="GO" id="GO:0016042">
    <property type="term" value="P:lipid catabolic process"/>
    <property type="evidence" value="ECO:0007669"/>
    <property type="project" value="InterPro"/>
</dbReference>
<dbReference type="Proteomes" id="UP001386955">
    <property type="component" value="Unassembled WGS sequence"/>
</dbReference>
<evidence type="ECO:0000256" key="2">
    <source>
        <dbReference type="SAM" id="Coils"/>
    </source>
</evidence>
<dbReference type="AlphaFoldDB" id="A0AAN9S2W1"/>
<keyword evidence="3" id="KW-0472">Membrane</keyword>
<feature type="domain" description="Fungal lipase-type" evidence="4">
    <location>
        <begin position="302"/>
        <end position="439"/>
    </location>
</feature>
<evidence type="ECO:0000313" key="7">
    <source>
        <dbReference type="Proteomes" id="UP001386955"/>
    </source>
</evidence>
<evidence type="ECO:0000259" key="5">
    <source>
        <dbReference type="Pfam" id="PF03893"/>
    </source>
</evidence>
<keyword evidence="3" id="KW-0812">Transmembrane</keyword>
<keyword evidence="7" id="KW-1185">Reference proteome</keyword>
<dbReference type="InterPro" id="IPR029058">
    <property type="entry name" value="AB_hydrolase_fold"/>
</dbReference>
<protein>
    <recommendedName>
        <fullName evidence="8">Fungal lipase-like domain-containing protein</fullName>
    </recommendedName>
</protein>
<accession>A0AAN9S2W1</accession>
<evidence type="ECO:0000259" key="4">
    <source>
        <dbReference type="Pfam" id="PF01764"/>
    </source>
</evidence>
<organism evidence="6 7">
    <name type="scientific">Psophocarpus tetragonolobus</name>
    <name type="common">Winged bean</name>
    <name type="synonym">Dolichos tetragonolobus</name>
    <dbReference type="NCBI Taxonomy" id="3891"/>
    <lineage>
        <taxon>Eukaryota</taxon>
        <taxon>Viridiplantae</taxon>
        <taxon>Streptophyta</taxon>
        <taxon>Embryophyta</taxon>
        <taxon>Tracheophyta</taxon>
        <taxon>Spermatophyta</taxon>
        <taxon>Magnoliopsida</taxon>
        <taxon>eudicotyledons</taxon>
        <taxon>Gunneridae</taxon>
        <taxon>Pentapetalae</taxon>
        <taxon>rosids</taxon>
        <taxon>fabids</taxon>
        <taxon>Fabales</taxon>
        <taxon>Fabaceae</taxon>
        <taxon>Papilionoideae</taxon>
        <taxon>50 kb inversion clade</taxon>
        <taxon>NPAAA clade</taxon>
        <taxon>indigoferoid/millettioid clade</taxon>
        <taxon>Phaseoleae</taxon>
        <taxon>Psophocarpus</taxon>
    </lineage>
</organism>
<evidence type="ECO:0000313" key="6">
    <source>
        <dbReference type="EMBL" id="KAK7387937.1"/>
    </source>
</evidence>
<proteinExistence type="predicted"/>
<dbReference type="CDD" id="cd00519">
    <property type="entry name" value="Lipase_3"/>
    <property type="match status" value="1"/>
</dbReference>
<feature type="coiled-coil region" evidence="2">
    <location>
        <begin position="611"/>
        <end position="640"/>
    </location>
</feature>
<dbReference type="InterPro" id="IPR002921">
    <property type="entry name" value="Fungal_lipase-type"/>
</dbReference>
<comment type="caution">
    <text evidence="6">The sequence shown here is derived from an EMBL/GenBank/DDBJ whole genome shotgun (WGS) entry which is preliminary data.</text>
</comment>
<dbReference type="InterPro" id="IPR005592">
    <property type="entry name" value="Mono/diacylglycerol_lipase_N"/>
</dbReference>
<sequence>MEDGLLSNDEFTERGDMAGELSPCSLYHQIANQRSVVGEMILLSTREWSLKVADVAGEANLVVSDRLATLEHDIDVSLLFLQSCNSLLSFDFAGSLYSVLLSYTPTIFQTPIYVPFLLQFSLRALFFSIDSMTAGAMAMTAGAAVMLYLMFRRRKKAEKEWSRPRMTWRVKPAQAPANLFESIATLSETLRFTYSETIGKWPIADLAFGINYFMRKQGDLAVASVYGGSECVELKGPQVVAELQELLKFLTLCMLFSKKPFPEFLDSAGFSQDHVLLHNPKAELLKPAFTVIHDTQSKCFLLLIRGTHTIKDTLTAATGAVVPFHHSVLNDRGISNLVLGYAHCGMVAAARWIAKLCTPTLLKALNECPDSKIKIVGHSLGGGTASLLTYILREQKELSSSTCMTFAPAACMTWELAESGKHFITTIVNNSDLVPTLSSSSVDDLRSQVAASSWLNDVWDQVEHTKVLNVVYQSATALGSHLQSISSAKDKVPGAGAILRPVTSGTQVVIRHAQSLAKAVAKTMAAHHKNIGPLPKSKLNNSETSLVAEKISKSLLTESVPLLNKDEPNSSSGRSGLDAIDEEEQLINANEQITTSVVDDISEGELWYELEKELEKQNNILNLRAQVEEAAAAKEITEEENQLIDAAQGSNSIAAFDIVDSYRFYPPGKIRHIVSTPASDDSSSNSIEEHVKLYETPRQLYSKLRLSRRMINDHYMPTYRKMIQLLIRQLEKDIM</sequence>
<dbReference type="EMBL" id="JAYMYS010000006">
    <property type="protein sequence ID" value="KAK7387937.1"/>
    <property type="molecule type" value="Genomic_DNA"/>
</dbReference>
<keyword evidence="2" id="KW-0175">Coiled coil</keyword>
<dbReference type="GO" id="GO:0016787">
    <property type="term" value="F:hydrolase activity"/>
    <property type="evidence" value="ECO:0007669"/>
    <property type="project" value="UniProtKB-KW"/>
</dbReference>
<dbReference type="PANTHER" id="PTHR46023">
    <property type="entry name" value="LIPASE CLASS 3 PROTEIN-LIKE"/>
    <property type="match status" value="1"/>
</dbReference>
<dbReference type="Pfam" id="PF03893">
    <property type="entry name" value="Lipase3_N"/>
    <property type="match status" value="1"/>
</dbReference>
<dbReference type="Pfam" id="PF01764">
    <property type="entry name" value="Lipase_3"/>
    <property type="match status" value="1"/>
</dbReference>
<keyword evidence="1" id="KW-0378">Hydrolase</keyword>
<dbReference type="Gene3D" id="3.40.50.1820">
    <property type="entry name" value="alpha/beta hydrolase"/>
    <property type="match status" value="1"/>
</dbReference>
<name>A0AAN9S2W1_PSOTE</name>